<reference evidence="1" key="1">
    <citation type="submission" date="2018-01" db="EMBL/GenBank/DDBJ databases">
        <authorList>
            <person name="Krukenberg V."/>
        </authorList>
    </citation>
    <scope>NUCLEOTIDE SEQUENCE</scope>
    <source>
        <strain evidence="1">E20ANME2</strain>
    </source>
</reference>
<proteinExistence type="predicted"/>
<protein>
    <submittedName>
        <fullName evidence="1">Uncharacterized protein</fullName>
    </submittedName>
</protein>
<accession>A0AC61L2M9</accession>
<evidence type="ECO:0000313" key="2">
    <source>
        <dbReference type="Proteomes" id="UP000248329"/>
    </source>
</evidence>
<comment type="caution">
    <text evidence="1">The sequence shown here is derived from an EMBL/GenBank/DDBJ whole genome shotgun (WGS) entry which is preliminary data.</text>
</comment>
<organism evidence="1 2">
    <name type="scientific">Candidatus Methanogaster sp</name>
    <dbReference type="NCBI Taxonomy" id="3386292"/>
    <lineage>
        <taxon>Archaea</taxon>
        <taxon>Methanobacteriati</taxon>
        <taxon>Methanobacteriota</taxon>
        <taxon>Stenosarchaea group</taxon>
        <taxon>Methanomicrobia</taxon>
        <taxon>Methanosarcinales</taxon>
        <taxon>ANME-2 cluster</taxon>
        <taxon>Candidatus Methanogasteraceae</taxon>
        <taxon>Candidatus Methanogaster</taxon>
    </lineage>
</organism>
<dbReference type="Proteomes" id="UP000248329">
    <property type="component" value="Unassembled WGS sequence"/>
</dbReference>
<name>A0AC61L2M9_9EURY</name>
<gene>
    <name evidence="1" type="ORF">C4B59_08575</name>
</gene>
<sequence length="280" mass="30302">MHYAHARNRGVVPVAFTDNSDLYGAIQEDGINIVAQHVMRQRPSLFNYGTDLVASNPELLCKTIDPAPAVLERGNPLISVEDPLPVLGTNGAVALNFCFQLTDVKVDFHPGNVITLPPELNPPLGAQHFAIQVHVCGGLGCPSKEIVDEIEDITPTLTHRVPKEGAPIVPHPRMECFCLDLFVVGHAEVTGTVGNQRLLGKIDGLEIADIEPEGLENSLECYLNLLLQLVILPRASFAIENMVLGILNLATITLSASTTVPNNPVIEDDQLKIFIDCEVS</sequence>
<evidence type="ECO:0000313" key="1">
    <source>
        <dbReference type="EMBL" id="PXF60569.1"/>
    </source>
</evidence>
<dbReference type="EMBL" id="PQXF01000014">
    <property type="protein sequence ID" value="PXF60569.1"/>
    <property type="molecule type" value="Genomic_DNA"/>
</dbReference>